<dbReference type="Gene3D" id="1.20.1250.20">
    <property type="entry name" value="MFS general substrate transporter like domains"/>
    <property type="match status" value="2"/>
</dbReference>
<dbReference type="Pfam" id="PF07690">
    <property type="entry name" value="MFS_1"/>
    <property type="match status" value="1"/>
</dbReference>
<evidence type="ECO:0000313" key="9">
    <source>
        <dbReference type="EMBL" id="RKU46457.1"/>
    </source>
</evidence>
<keyword evidence="2" id="KW-0813">Transport</keyword>
<dbReference type="Proteomes" id="UP000275385">
    <property type="component" value="Unassembled WGS sequence"/>
</dbReference>
<accession>A0A420YFA6</accession>
<proteinExistence type="predicted"/>
<feature type="transmembrane region" description="Helical" evidence="7">
    <location>
        <begin position="117"/>
        <end position="137"/>
    </location>
</feature>
<evidence type="ECO:0000256" key="6">
    <source>
        <dbReference type="SAM" id="MobiDB-lite"/>
    </source>
</evidence>
<evidence type="ECO:0000256" key="3">
    <source>
        <dbReference type="ARBA" id="ARBA00022692"/>
    </source>
</evidence>
<dbReference type="PANTHER" id="PTHR43791">
    <property type="entry name" value="PERMEASE-RELATED"/>
    <property type="match status" value="1"/>
</dbReference>
<sequence length="497" mass="54636">MARNLDNGGVLDKGDEDRVNPAGTAKSEESEVGVVDGVDEKSLLRKLDRNLLPAVGILYLLSFLDRSNVGNARIEGLAKDLGMTGDQYLTGLTLYFIGYVIFEIPCNIILKRTSPRVWLPSLTIVWGIVATLLGVVHNLAGFFVARFFLGVAESGLFPGVVYYFSMWYKRNERQYRISLFFSGAALAGAFGGILAYGIGHMRVVWDNGWHWIFILEGLATIVVAVGAYWFIQNYPDTATFITSKERDFVLARLAADSDATHNEGFTWRNVAKALKDPKCWLYGLCFHTTSLPLYTYSLFLPSIINQLGYTAATAQLMTIPPYAVAFVITLAVATISERIHKRAIFIIGSAALGMVGYIILLANTNPIKHPGVSYAGTILAAAGIYPAVALSLSWPAINVSGQTKRAIANAMQISIGNCGAVLGTQLYRTETAPRYVLGHSFALAYLAANAAVTGLLWWMMAKENKRRDAIAAEVKEIGDIDHTTWEGDEDVRWRFQY</sequence>
<feature type="domain" description="Major facilitator superfamily (MFS) profile" evidence="8">
    <location>
        <begin position="51"/>
        <end position="465"/>
    </location>
</feature>
<evidence type="ECO:0000259" key="8">
    <source>
        <dbReference type="PROSITE" id="PS50850"/>
    </source>
</evidence>
<feature type="transmembrane region" description="Helical" evidence="7">
    <location>
        <begin position="374"/>
        <end position="394"/>
    </location>
</feature>
<feature type="transmembrane region" description="Helical" evidence="7">
    <location>
        <begin position="210"/>
        <end position="231"/>
    </location>
</feature>
<evidence type="ECO:0000256" key="1">
    <source>
        <dbReference type="ARBA" id="ARBA00004141"/>
    </source>
</evidence>
<keyword evidence="4 7" id="KW-1133">Transmembrane helix</keyword>
<evidence type="ECO:0000256" key="7">
    <source>
        <dbReference type="SAM" id="Phobius"/>
    </source>
</evidence>
<name>A0A420YFA6_9PEZI</name>
<feature type="transmembrane region" description="Helical" evidence="7">
    <location>
        <begin position="89"/>
        <end position="110"/>
    </location>
</feature>
<dbReference type="FunFam" id="1.20.1250.20:FF:000068">
    <property type="entry name" value="MFS general substrate transporter"/>
    <property type="match status" value="1"/>
</dbReference>
<protein>
    <recommendedName>
        <fullName evidence="8">Major facilitator superfamily (MFS) profile domain-containing protein</fullName>
    </recommendedName>
</protein>
<evidence type="ECO:0000256" key="5">
    <source>
        <dbReference type="ARBA" id="ARBA00023136"/>
    </source>
</evidence>
<reference evidence="9 10" key="1">
    <citation type="submission" date="2018-08" db="EMBL/GenBank/DDBJ databases">
        <title>Draft genome of the lignicolous fungus Coniochaeta pulveracea.</title>
        <authorList>
            <person name="Borstlap C.J."/>
            <person name="De Witt R.N."/>
            <person name="Botha A."/>
            <person name="Volschenk H."/>
        </authorList>
    </citation>
    <scope>NUCLEOTIDE SEQUENCE [LARGE SCALE GENOMIC DNA]</scope>
    <source>
        <strain evidence="9 10">CAB683</strain>
    </source>
</reference>
<gene>
    <name evidence="9" type="ORF">DL546_007449</name>
</gene>
<feature type="transmembrane region" description="Helical" evidence="7">
    <location>
        <begin position="177"/>
        <end position="198"/>
    </location>
</feature>
<dbReference type="GO" id="GO:0016020">
    <property type="term" value="C:membrane"/>
    <property type="evidence" value="ECO:0007669"/>
    <property type="project" value="UniProtKB-SubCell"/>
</dbReference>
<feature type="transmembrane region" description="Helical" evidence="7">
    <location>
        <begin position="343"/>
        <end position="362"/>
    </location>
</feature>
<dbReference type="AlphaFoldDB" id="A0A420YFA6"/>
<feature type="transmembrane region" description="Helical" evidence="7">
    <location>
        <begin position="319"/>
        <end position="336"/>
    </location>
</feature>
<dbReference type="EMBL" id="QVQW01000014">
    <property type="protein sequence ID" value="RKU46457.1"/>
    <property type="molecule type" value="Genomic_DNA"/>
</dbReference>
<keyword evidence="3 7" id="KW-0812">Transmembrane</keyword>
<feature type="transmembrane region" description="Helical" evidence="7">
    <location>
        <begin position="406"/>
        <end position="427"/>
    </location>
</feature>
<dbReference type="PANTHER" id="PTHR43791:SF22">
    <property type="entry name" value="TRANSPORTER, PUTATIVE (AFU_ORTHOLOGUE AFUA_6G11320)-RELATED"/>
    <property type="match status" value="1"/>
</dbReference>
<dbReference type="OrthoDB" id="2962993at2759"/>
<feature type="transmembrane region" description="Helical" evidence="7">
    <location>
        <begin position="279"/>
        <end position="299"/>
    </location>
</feature>
<dbReference type="GO" id="GO:0022857">
    <property type="term" value="F:transmembrane transporter activity"/>
    <property type="evidence" value="ECO:0007669"/>
    <property type="project" value="InterPro"/>
</dbReference>
<organism evidence="9 10">
    <name type="scientific">Coniochaeta pulveracea</name>
    <dbReference type="NCBI Taxonomy" id="177199"/>
    <lineage>
        <taxon>Eukaryota</taxon>
        <taxon>Fungi</taxon>
        <taxon>Dikarya</taxon>
        <taxon>Ascomycota</taxon>
        <taxon>Pezizomycotina</taxon>
        <taxon>Sordariomycetes</taxon>
        <taxon>Sordariomycetidae</taxon>
        <taxon>Coniochaetales</taxon>
        <taxon>Coniochaetaceae</taxon>
        <taxon>Coniochaeta</taxon>
    </lineage>
</organism>
<feature type="transmembrane region" description="Helical" evidence="7">
    <location>
        <begin position="439"/>
        <end position="458"/>
    </location>
</feature>
<dbReference type="FunFam" id="1.20.1250.20:FF:000034">
    <property type="entry name" value="MFS general substrate transporter"/>
    <property type="match status" value="1"/>
</dbReference>
<comment type="subcellular location">
    <subcellularLocation>
        <location evidence="1">Membrane</location>
        <topology evidence="1">Multi-pass membrane protein</topology>
    </subcellularLocation>
</comment>
<dbReference type="PROSITE" id="PS50850">
    <property type="entry name" value="MFS"/>
    <property type="match status" value="1"/>
</dbReference>
<evidence type="ECO:0000256" key="2">
    <source>
        <dbReference type="ARBA" id="ARBA00022448"/>
    </source>
</evidence>
<feature type="region of interest" description="Disordered" evidence="6">
    <location>
        <begin position="1"/>
        <end position="32"/>
    </location>
</feature>
<evidence type="ECO:0000256" key="4">
    <source>
        <dbReference type="ARBA" id="ARBA00022989"/>
    </source>
</evidence>
<dbReference type="InterPro" id="IPR036259">
    <property type="entry name" value="MFS_trans_sf"/>
</dbReference>
<evidence type="ECO:0000313" key="10">
    <source>
        <dbReference type="Proteomes" id="UP000275385"/>
    </source>
</evidence>
<dbReference type="InterPro" id="IPR011701">
    <property type="entry name" value="MFS"/>
</dbReference>
<keyword evidence="5 7" id="KW-0472">Membrane</keyword>
<feature type="transmembrane region" description="Helical" evidence="7">
    <location>
        <begin position="143"/>
        <end position="165"/>
    </location>
</feature>
<keyword evidence="10" id="KW-1185">Reference proteome</keyword>
<comment type="caution">
    <text evidence="9">The sequence shown here is derived from an EMBL/GenBank/DDBJ whole genome shotgun (WGS) entry which is preliminary data.</text>
</comment>
<dbReference type="InterPro" id="IPR020846">
    <property type="entry name" value="MFS_dom"/>
</dbReference>
<dbReference type="SUPFAM" id="SSF103473">
    <property type="entry name" value="MFS general substrate transporter"/>
    <property type="match status" value="1"/>
</dbReference>